<proteinExistence type="predicted"/>
<accession>A0AAN8PGA3</accession>
<sequence length="111" mass="12910">MKEASLTRDKKHQEGWVAVWQKENDTVTDNPRYHMAVAVNPLAIAMSVVTDMHARDHKHMDRHRHSLMDRPSFLPEADFKKEKKTALKEDNTGREQSWPTYSQIVDIDVSP</sequence>
<name>A0AAN8PGA3_POLSC</name>
<reference evidence="1 2" key="1">
    <citation type="submission" date="2023-10" db="EMBL/GenBank/DDBJ databases">
        <title>Genomes of two closely related lineages of the louse Polyplax serrata with different host specificities.</title>
        <authorList>
            <person name="Martinu J."/>
            <person name="Tarabai H."/>
            <person name="Stefka J."/>
            <person name="Hypsa V."/>
        </authorList>
    </citation>
    <scope>NUCLEOTIDE SEQUENCE [LARGE SCALE GENOMIC DNA]</scope>
    <source>
        <strain evidence="1">HR10_N</strain>
    </source>
</reference>
<comment type="caution">
    <text evidence="1">The sequence shown here is derived from an EMBL/GenBank/DDBJ whole genome shotgun (WGS) entry which is preliminary data.</text>
</comment>
<dbReference type="AlphaFoldDB" id="A0AAN8PGA3"/>
<protein>
    <submittedName>
        <fullName evidence="1">Uncharacterized protein</fullName>
    </submittedName>
</protein>
<dbReference type="EMBL" id="JAWJWE010000010">
    <property type="protein sequence ID" value="KAK6630603.1"/>
    <property type="molecule type" value="Genomic_DNA"/>
</dbReference>
<organism evidence="1 2">
    <name type="scientific">Polyplax serrata</name>
    <name type="common">Common mouse louse</name>
    <dbReference type="NCBI Taxonomy" id="468196"/>
    <lineage>
        <taxon>Eukaryota</taxon>
        <taxon>Metazoa</taxon>
        <taxon>Ecdysozoa</taxon>
        <taxon>Arthropoda</taxon>
        <taxon>Hexapoda</taxon>
        <taxon>Insecta</taxon>
        <taxon>Pterygota</taxon>
        <taxon>Neoptera</taxon>
        <taxon>Paraneoptera</taxon>
        <taxon>Psocodea</taxon>
        <taxon>Troctomorpha</taxon>
        <taxon>Phthiraptera</taxon>
        <taxon>Anoplura</taxon>
        <taxon>Polyplacidae</taxon>
        <taxon>Polyplax</taxon>
    </lineage>
</organism>
<gene>
    <name evidence="1" type="ORF">RUM43_014588</name>
</gene>
<evidence type="ECO:0000313" key="1">
    <source>
        <dbReference type="EMBL" id="KAK6630603.1"/>
    </source>
</evidence>
<dbReference type="Proteomes" id="UP001372834">
    <property type="component" value="Unassembled WGS sequence"/>
</dbReference>
<evidence type="ECO:0000313" key="2">
    <source>
        <dbReference type="Proteomes" id="UP001372834"/>
    </source>
</evidence>